<evidence type="ECO:0000256" key="6">
    <source>
        <dbReference type="ARBA" id="ARBA00022741"/>
    </source>
</evidence>
<dbReference type="GO" id="GO:0009073">
    <property type="term" value="P:aromatic amino acid family biosynthetic process"/>
    <property type="evidence" value="ECO:0007669"/>
    <property type="project" value="UniProtKB-KW"/>
</dbReference>
<comment type="pathway">
    <text evidence="1 11">Metabolic intermediate biosynthesis; chorismate biosynthesis; chorismate from D-erythrose 4-phosphate and phosphoenolpyruvate: step 5/7.</text>
</comment>
<feature type="binding site" evidence="11">
    <location>
        <position position="158"/>
    </location>
    <ligand>
        <name>ATP</name>
        <dbReference type="ChEBI" id="CHEBI:30616"/>
    </ligand>
</feature>
<comment type="cofactor">
    <cofactor evidence="11">
        <name>Mg(2+)</name>
        <dbReference type="ChEBI" id="CHEBI:18420"/>
    </cofactor>
    <text evidence="11">Binds 1 Mg(2+) ion per subunit.</text>
</comment>
<keyword evidence="4 11" id="KW-0028">Amino-acid biosynthesis</keyword>
<gene>
    <name evidence="11" type="primary">aroK</name>
    <name evidence="12" type="ORF">C7H19_08835</name>
</gene>
<comment type="subunit">
    <text evidence="11">Monomer.</text>
</comment>
<keyword evidence="9 11" id="KW-0057">Aromatic amino acid biosynthesis</keyword>
<dbReference type="InterPro" id="IPR023000">
    <property type="entry name" value="Shikimate_kinase_CS"/>
</dbReference>
<evidence type="ECO:0000256" key="10">
    <source>
        <dbReference type="ARBA" id="ARBA00048567"/>
    </source>
</evidence>
<evidence type="ECO:0000256" key="8">
    <source>
        <dbReference type="ARBA" id="ARBA00022840"/>
    </source>
</evidence>
<dbReference type="GO" id="GO:0005829">
    <property type="term" value="C:cytosol"/>
    <property type="evidence" value="ECO:0007669"/>
    <property type="project" value="TreeGrafter"/>
</dbReference>
<keyword evidence="11" id="KW-0460">Magnesium</keyword>
<dbReference type="Proteomes" id="UP000239001">
    <property type="component" value="Unassembled WGS sequence"/>
</dbReference>
<dbReference type="UniPathway" id="UPA00053">
    <property type="reaction ID" value="UER00088"/>
</dbReference>
<dbReference type="CDD" id="cd00464">
    <property type="entry name" value="SK"/>
    <property type="match status" value="1"/>
</dbReference>
<reference evidence="12 13" key="1">
    <citation type="submission" date="2018-03" db="EMBL/GenBank/DDBJ databases">
        <title>The ancient ancestry and fast evolution of plastids.</title>
        <authorList>
            <person name="Moore K.R."/>
            <person name="Magnabosco C."/>
            <person name="Momper L."/>
            <person name="Gold D.A."/>
            <person name="Bosak T."/>
            <person name="Fournier G.P."/>
        </authorList>
    </citation>
    <scope>NUCLEOTIDE SEQUENCE [LARGE SCALE GENOMIC DNA]</scope>
    <source>
        <strain evidence="12 13">CCALA 016</strain>
    </source>
</reference>
<dbReference type="InterPro" id="IPR027417">
    <property type="entry name" value="P-loop_NTPase"/>
</dbReference>
<keyword evidence="5 11" id="KW-0808">Transferase</keyword>
<dbReference type="GO" id="GO:0009423">
    <property type="term" value="P:chorismate biosynthetic process"/>
    <property type="evidence" value="ECO:0007669"/>
    <property type="project" value="UniProtKB-UniRule"/>
</dbReference>
<dbReference type="GO" id="GO:0004765">
    <property type="term" value="F:shikimate kinase activity"/>
    <property type="evidence" value="ECO:0007669"/>
    <property type="project" value="UniProtKB-UniRule"/>
</dbReference>
<comment type="subcellular location">
    <subcellularLocation>
        <location evidence="11">Cytoplasm</location>
    </subcellularLocation>
</comment>
<evidence type="ECO:0000256" key="2">
    <source>
        <dbReference type="ARBA" id="ARBA00006997"/>
    </source>
</evidence>
<feature type="binding site" evidence="11">
    <location>
        <position position="141"/>
    </location>
    <ligand>
        <name>substrate</name>
    </ligand>
</feature>
<dbReference type="PANTHER" id="PTHR21087">
    <property type="entry name" value="SHIKIMATE KINASE"/>
    <property type="match status" value="1"/>
</dbReference>
<dbReference type="Pfam" id="PF01202">
    <property type="entry name" value="SKI"/>
    <property type="match status" value="1"/>
</dbReference>
<sequence length="189" mass="21344">MTDLIRGLSIFLVGMMGTGKTTVGQVLAKQLGYRFFDTDVLIERVTQQSISEIFTIQGEEAFRDIESQILMEVCACTKSVIATGGGIVLRPKNWSYLRHGLVIWLDVPTNVLVQRLLLDTTRPLLQETELKPKLETLMDSRKRLYSEADLHISIENAQTPEEIVAQILDRIPLIILPEKASYSVKIEEN</sequence>
<evidence type="ECO:0000256" key="3">
    <source>
        <dbReference type="ARBA" id="ARBA00012154"/>
    </source>
</evidence>
<feature type="binding site" evidence="11">
    <location>
        <position position="85"/>
    </location>
    <ligand>
        <name>substrate</name>
    </ligand>
</feature>
<proteinExistence type="inferred from homology"/>
<keyword evidence="11" id="KW-0963">Cytoplasm</keyword>
<keyword evidence="8 11" id="KW-0067">ATP-binding</keyword>
<comment type="catalytic activity">
    <reaction evidence="10 11">
        <text>shikimate + ATP = 3-phosphoshikimate + ADP + H(+)</text>
        <dbReference type="Rhea" id="RHEA:13121"/>
        <dbReference type="ChEBI" id="CHEBI:15378"/>
        <dbReference type="ChEBI" id="CHEBI:30616"/>
        <dbReference type="ChEBI" id="CHEBI:36208"/>
        <dbReference type="ChEBI" id="CHEBI:145989"/>
        <dbReference type="ChEBI" id="CHEBI:456216"/>
        <dbReference type="EC" id="2.7.1.71"/>
    </reaction>
</comment>
<feature type="binding site" evidence="11">
    <location>
        <position position="39"/>
    </location>
    <ligand>
        <name>substrate</name>
    </ligand>
</feature>
<evidence type="ECO:0000256" key="1">
    <source>
        <dbReference type="ARBA" id="ARBA00004842"/>
    </source>
</evidence>
<keyword evidence="7 11" id="KW-0418">Kinase</keyword>
<evidence type="ECO:0000256" key="5">
    <source>
        <dbReference type="ARBA" id="ARBA00022679"/>
    </source>
</evidence>
<dbReference type="SUPFAM" id="SSF52540">
    <property type="entry name" value="P-loop containing nucleoside triphosphate hydrolases"/>
    <property type="match status" value="1"/>
</dbReference>
<evidence type="ECO:0000256" key="7">
    <source>
        <dbReference type="ARBA" id="ARBA00022777"/>
    </source>
</evidence>
<keyword evidence="13" id="KW-1185">Reference proteome</keyword>
<dbReference type="HAMAP" id="MF_00109">
    <property type="entry name" value="Shikimate_kinase"/>
    <property type="match status" value="1"/>
</dbReference>
<evidence type="ECO:0000256" key="11">
    <source>
        <dbReference type="HAMAP-Rule" id="MF_00109"/>
    </source>
</evidence>
<evidence type="ECO:0000256" key="9">
    <source>
        <dbReference type="ARBA" id="ARBA00023141"/>
    </source>
</evidence>
<comment type="function">
    <text evidence="11">Catalyzes the specific phosphorylation of the 3-hydroxyl group of shikimic acid using ATP as a cosubstrate.</text>
</comment>
<feature type="binding site" evidence="11">
    <location>
        <position position="63"/>
    </location>
    <ligand>
        <name>substrate</name>
    </ligand>
</feature>
<feature type="binding site" evidence="11">
    <location>
        <position position="122"/>
    </location>
    <ligand>
        <name>ATP</name>
        <dbReference type="ChEBI" id="CHEBI:30616"/>
    </ligand>
</feature>
<comment type="caution">
    <text evidence="12">The sequence shown here is derived from an EMBL/GenBank/DDBJ whole genome shotgun (WGS) entry which is preliminary data.</text>
</comment>
<dbReference type="GO" id="GO:0000287">
    <property type="term" value="F:magnesium ion binding"/>
    <property type="evidence" value="ECO:0007669"/>
    <property type="project" value="UniProtKB-UniRule"/>
</dbReference>
<dbReference type="InterPro" id="IPR000623">
    <property type="entry name" value="Shikimate_kinase/TSH1"/>
</dbReference>
<reference evidence="12 13" key="2">
    <citation type="submission" date="2018-03" db="EMBL/GenBank/DDBJ databases">
        <authorList>
            <person name="Keele B.F."/>
        </authorList>
    </citation>
    <scope>NUCLEOTIDE SEQUENCE [LARGE SCALE GENOMIC DNA]</scope>
    <source>
        <strain evidence="12 13">CCALA 016</strain>
    </source>
</reference>
<feature type="binding site" evidence="11">
    <location>
        <position position="21"/>
    </location>
    <ligand>
        <name>Mg(2+)</name>
        <dbReference type="ChEBI" id="CHEBI:18420"/>
    </ligand>
</feature>
<evidence type="ECO:0000313" key="13">
    <source>
        <dbReference type="Proteomes" id="UP000239001"/>
    </source>
</evidence>
<organism evidence="12 13">
    <name type="scientific">Aphanothece hegewaldii CCALA 016</name>
    <dbReference type="NCBI Taxonomy" id="2107694"/>
    <lineage>
        <taxon>Bacteria</taxon>
        <taxon>Bacillati</taxon>
        <taxon>Cyanobacteriota</taxon>
        <taxon>Cyanophyceae</taxon>
        <taxon>Oscillatoriophycideae</taxon>
        <taxon>Chroococcales</taxon>
        <taxon>Aphanothecaceae</taxon>
        <taxon>Aphanothece</taxon>
    </lineage>
</organism>
<dbReference type="PANTHER" id="PTHR21087:SF16">
    <property type="entry name" value="SHIKIMATE KINASE 1, CHLOROPLASTIC"/>
    <property type="match status" value="1"/>
</dbReference>
<keyword evidence="11" id="KW-0479">Metal-binding</keyword>
<feature type="binding site" evidence="11">
    <location>
        <begin position="17"/>
        <end position="22"/>
    </location>
    <ligand>
        <name>ATP</name>
        <dbReference type="ChEBI" id="CHEBI:30616"/>
    </ligand>
</feature>
<dbReference type="Gene3D" id="3.40.50.300">
    <property type="entry name" value="P-loop containing nucleotide triphosphate hydrolases"/>
    <property type="match status" value="1"/>
</dbReference>
<accession>A0A2T1LZ14</accession>
<dbReference type="InterPro" id="IPR031322">
    <property type="entry name" value="Shikimate/glucono_kinase"/>
</dbReference>
<dbReference type="AlphaFoldDB" id="A0A2T1LZ14"/>
<protein>
    <recommendedName>
        <fullName evidence="3 11">Shikimate kinase</fullName>
        <shortName evidence="11">SK</shortName>
        <ecNumber evidence="3 11">2.7.1.71</ecNumber>
    </recommendedName>
</protein>
<dbReference type="RefSeq" id="WP_106456515.1">
    <property type="nucleotide sequence ID" value="NZ_PXOH01000007.1"/>
</dbReference>
<name>A0A2T1LZ14_9CHRO</name>
<dbReference type="EMBL" id="PXOH01000007">
    <property type="protein sequence ID" value="PSF37650.1"/>
    <property type="molecule type" value="Genomic_DNA"/>
</dbReference>
<dbReference type="EC" id="2.7.1.71" evidence="3 11"/>
<dbReference type="PRINTS" id="PR01100">
    <property type="entry name" value="SHIKIMTKNASE"/>
</dbReference>
<dbReference type="GO" id="GO:0008652">
    <property type="term" value="P:amino acid biosynthetic process"/>
    <property type="evidence" value="ECO:0007669"/>
    <property type="project" value="UniProtKB-KW"/>
</dbReference>
<keyword evidence="6 11" id="KW-0547">Nucleotide-binding</keyword>
<dbReference type="PROSITE" id="PS01128">
    <property type="entry name" value="SHIKIMATE_KINASE"/>
    <property type="match status" value="1"/>
</dbReference>
<evidence type="ECO:0000256" key="4">
    <source>
        <dbReference type="ARBA" id="ARBA00022605"/>
    </source>
</evidence>
<evidence type="ECO:0000313" key="12">
    <source>
        <dbReference type="EMBL" id="PSF37650.1"/>
    </source>
</evidence>
<dbReference type="OrthoDB" id="9800332at2"/>
<comment type="similarity">
    <text evidence="2 11">Belongs to the shikimate kinase family.</text>
</comment>
<dbReference type="GO" id="GO:0005524">
    <property type="term" value="F:ATP binding"/>
    <property type="evidence" value="ECO:0007669"/>
    <property type="project" value="UniProtKB-UniRule"/>
</dbReference>